<evidence type="ECO:0000313" key="3">
    <source>
        <dbReference type="Proteomes" id="UP001153269"/>
    </source>
</evidence>
<feature type="compositionally biased region" description="Basic residues" evidence="1">
    <location>
        <begin position="151"/>
        <end position="166"/>
    </location>
</feature>
<reference evidence="2" key="1">
    <citation type="submission" date="2020-03" db="EMBL/GenBank/DDBJ databases">
        <authorList>
            <person name="Weist P."/>
        </authorList>
    </citation>
    <scope>NUCLEOTIDE SEQUENCE</scope>
</reference>
<name>A0A9N7US34_PLEPL</name>
<evidence type="ECO:0000256" key="1">
    <source>
        <dbReference type="SAM" id="MobiDB-lite"/>
    </source>
</evidence>
<sequence length="222" mass="23725">MDASGVSPGCSSAAARGANVKSTMGFSAAQCRCHVRSHRGKYSPKRVLRTSVWVRARVRLVVLAHALEDTGGEKGGCLMRLISGGVTAAVAASLSDSSGFEVETQTPWVSANVPGETRVGEGGVCGGEMYETQAQEALTKSLHSSELIRSQTRKSPRNTRGGHSHMQRFSFSPPRRSVQDLNEKSAVQQSPCPSRADKQEFEAGRPPEPFISRAKCSYSAEG</sequence>
<feature type="compositionally biased region" description="Polar residues" evidence="1">
    <location>
        <begin position="135"/>
        <end position="150"/>
    </location>
</feature>
<proteinExistence type="predicted"/>
<comment type="caution">
    <text evidence="2">The sequence shown here is derived from an EMBL/GenBank/DDBJ whole genome shotgun (WGS) entry which is preliminary data.</text>
</comment>
<keyword evidence="3" id="KW-1185">Reference proteome</keyword>
<gene>
    <name evidence="2" type="ORF">PLEPLA_LOCUS24081</name>
</gene>
<evidence type="ECO:0000313" key="2">
    <source>
        <dbReference type="EMBL" id="CAB1436066.1"/>
    </source>
</evidence>
<accession>A0A9N7US34</accession>
<organism evidence="2 3">
    <name type="scientific">Pleuronectes platessa</name>
    <name type="common">European plaice</name>
    <dbReference type="NCBI Taxonomy" id="8262"/>
    <lineage>
        <taxon>Eukaryota</taxon>
        <taxon>Metazoa</taxon>
        <taxon>Chordata</taxon>
        <taxon>Craniata</taxon>
        <taxon>Vertebrata</taxon>
        <taxon>Euteleostomi</taxon>
        <taxon>Actinopterygii</taxon>
        <taxon>Neopterygii</taxon>
        <taxon>Teleostei</taxon>
        <taxon>Neoteleostei</taxon>
        <taxon>Acanthomorphata</taxon>
        <taxon>Carangaria</taxon>
        <taxon>Pleuronectiformes</taxon>
        <taxon>Pleuronectoidei</taxon>
        <taxon>Pleuronectidae</taxon>
        <taxon>Pleuronectes</taxon>
    </lineage>
</organism>
<protein>
    <submittedName>
        <fullName evidence="2">Uncharacterized protein</fullName>
    </submittedName>
</protein>
<dbReference type="EMBL" id="CADEAL010001850">
    <property type="protein sequence ID" value="CAB1436066.1"/>
    <property type="molecule type" value="Genomic_DNA"/>
</dbReference>
<feature type="region of interest" description="Disordered" evidence="1">
    <location>
        <begin position="135"/>
        <end position="222"/>
    </location>
</feature>
<feature type="compositionally biased region" description="Basic and acidic residues" evidence="1">
    <location>
        <begin position="195"/>
        <end position="205"/>
    </location>
</feature>
<dbReference type="Proteomes" id="UP001153269">
    <property type="component" value="Unassembled WGS sequence"/>
</dbReference>
<dbReference type="AlphaFoldDB" id="A0A9N7US34"/>